<feature type="lipid moiety-binding region" description="S-diacylglycerol cysteine" evidence="7">
    <location>
        <position position="21"/>
    </location>
</feature>
<dbReference type="PROSITE" id="PS51257">
    <property type="entry name" value="PROKAR_LIPOPROTEIN"/>
    <property type="match status" value="1"/>
</dbReference>
<dbReference type="PIRSF" id="PIRSF002854">
    <property type="entry name" value="MetQ"/>
    <property type="match status" value="1"/>
</dbReference>
<evidence type="ECO:0000256" key="5">
    <source>
        <dbReference type="ARBA" id="ARBA00023288"/>
    </source>
</evidence>
<evidence type="ECO:0000256" key="7">
    <source>
        <dbReference type="PIRSR" id="PIRSR002854-1"/>
    </source>
</evidence>
<dbReference type="Pfam" id="PF03180">
    <property type="entry name" value="Lipoprotein_9"/>
    <property type="match status" value="1"/>
</dbReference>
<comment type="caution">
    <text evidence="9">The sequence shown here is derived from an EMBL/GenBank/DDBJ whole genome shotgun (WGS) entry which is preliminary data.</text>
</comment>
<dbReference type="EMBL" id="LKEU01000033">
    <property type="protein sequence ID" value="OFV70053.1"/>
    <property type="molecule type" value="Genomic_DNA"/>
</dbReference>
<feature type="signal peptide" evidence="8">
    <location>
        <begin position="1"/>
        <end position="23"/>
    </location>
</feature>
<dbReference type="InterPro" id="IPR004872">
    <property type="entry name" value="Lipoprotein_NlpA"/>
</dbReference>
<organism evidence="9 10">
    <name type="scientific">Acetobacterium wieringae</name>
    <dbReference type="NCBI Taxonomy" id="52694"/>
    <lineage>
        <taxon>Bacteria</taxon>
        <taxon>Bacillati</taxon>
        <taxon>Bacillota</taxon>
        <taxon>Clostridia</taxon>
        <taxon>Eubacteriales</taxon>
        <taxon>Eubacteriaceae</taxon>
        <taxon>Acetobacterium</taxon>
    </lineage>
</organism>
<dbReference type="PANTHER" id="PTHR30429:SF0">
    <property type="entry name" value="METHIONINE-BINDING LIPOPROTEIN METQ"/>
    <property type="match status" value="1"/>
</dbReference>
<keyword evidence="3" id="KW-0472">Membrane</keyword>
<evidence type="ECO:0000313" key="9">
    <source>
        <dbReference type="EMBL" id="OFV70053.1"/>
    </source>
</evidence>
<evidence type="ECO:0000256" key="2">
    <source>
        <dbReference type="ARBA" id="ARBA00022729"/>
    </source>
</evidence>
<keyword evidence="4" id="KW-0564">Palmitate</keyword>
<evidence type="ECO:0000256" key="1">
    <source>
        <dbReference type="ARBA" id="ARBA00004635"/>
    </source>
</evidence>
<sequence length="270" mass="28852">MKKLGSVLLISVLGLALFTGCSAKGTDEKTIVVGASPAPHAEILAIASDVLKEDGYTLEIKEFTDYVQPNLTLQNKELDANFFQHLPYLEDFNVKNNTKLVSAGVVHYEPLGLYPGKIKTLDAIASGATIAIPNDTTNEARALLLLETIGLIKVDPNAGLEATPKDVIENPKNIVFKELEAAQLARSLPDVDLAIINGNYAIEAGLNAGTDAIAKEEKDSLAAQTYANIVAVRAGDEKSEKTLALMKALQSEKVISFIESNYQGAVVPMS</sequence>
<gene>
    <name evidence="9" type="primary">metQ_1</name>
    <name evidence="9" type="ORF">ACWI_22530</name>
</gene>
<name>A0A1F2PFI8_9FIRM</name>
<reference evidence="9 10" key="1">
    <citation type="submission" date="2015-09" db="EMBL/GenBank/DDBJ databases">
        <title>Genome sequence of Acetobacterium wieringae DSM 1911.</title>
        <authorList>
            <person name="Poehlein A."/>
            <person name="Bengelsdorf F.R."/>
            <person name="Schiel-Bengelsdorf B."/>
            <person name="Duerre P."/>
            <person name="Daniel R."/>
        </authorList>
    </citation>
    <scope>NUCLEOTIDE SEQUENCE [LARGE SCALE GENOMIC DNA]</scope>
    <source>
        <strain evidence="9 10">DSM 1911</strain>
    </source>
</reference>
<comment type="subcellular location">
    <subcellularLocation>
        <location evidence="1">Membrane</location>
        <topology evidence="1">Lipid-anchor</topology>
    </subcellularLocation>
</comment>
<comment type="similarity">
    <text evidence="6">Belongs to the nlpA lipoprotein family.</text>
</comment>
<dbReference type="Proteomes" id="UP000176244">
    <property type="component" value="Unassembled WGS sequence"/>
</dbReference>
<dbReference type="STRING" id="52694.ACWI_22530"/>
<dbReference type="SUPFAM" id="SSF53850">
    <property type="entry name" value="Periplasmic binding protein-like II"/>
    <property type="match status" value="1"/>
</dbReference>
<evidence type="ECO:0000256" key="3">
    <source>
        <dbReference type="ARBA" id="ARBA00023136"/>
    </source>
</evidence>
<dbReference type="Gene3D" id="3.40.190.10">
    <property type="entry name" value="Periplasmic binding protein-like II"/>
    <property type="match status" value="2"/>
</dbReference>
<dbReference type="AlphaFoldDB" id="A0A1F2PFI8"/>
<accession>A0A1F2PFI8</accession>
<evidence type="ECO:0000256" key="8">
    <source>
        <dbReference type="SAM" id="SignalP"/>
    </source>
</evidence>
<dbReference type="RefSeq" id="WP_070371544.1">
    <property type="nucleotide sequence ID" value="NZ_LKEU01000033.1"/>
</dbReference>
<dbReference type="OrthoDB" id="9812878at2"/>
<keyword evidence="5 6" id="KW-0449">Lipoprotein</keyword>
<dbReference type="GO" id="GO:0016020">
    <property type="term" value="C:membrane"/>
    <property type="evidence" value="ECO:0007669"/>
    <property type="project" value="UniProtKB-SubCell"/>
</dbReference>
<evidence type="ECO:0000256" key="6">
    <source>
        <dbReference type="PIRNR" id="PIRNR002854"/>
    </source>
</evidence>
<feature type="chain" id="PRO_5039544369" description="Lipoprotein" evidence="8">
    <location>
        <begin position="24"/>
        <end position="270"/>
    </location>
</feature>
<proteinExistence type="inferred from homology"/>
<dbReference type="PANTHER" id="PTHR30429">
    <property type="entry name" value="D-METHIONINE-BINDING LIPOPROTEIN METQ"/>
    <property type="match status" value="1"/>
</dbReference>
<evidence type="ECO:0000256" key="4">
    <source>
        <dbReference type="ARBA" id="ARBA00023139"/>
    </source>
</evidence>
<dbReference type="CDD" id="cd13597">
    <property type="entry name" value="PBP2_lipoprotein_Tp32"/>
    <property type="match status" value="1"/>
</dbReference>
<protein>
    <recommendedName>
        <fullName evidence="6">Lipoprotein</fullName>
    </recommendedName>
</protein>
<keyword evidence="2 8" id="KW-0732">Signal</keyword>
<evidence type="ECO:0000313" key="10">
    <source>
        <dbReference type="Proteomes" id="UP000176244"/>
    </source>
</evidence>